<dbReference type="Proteomes" id="UP000251842">
    <property type="component" value="Chromosome"/>
</dbReference>
<dbReference type="PANTHER" id="PTHR12277">
    <property type="entry name" value="ALPHA/BETA HYDROLASE DOMAIN-CONTAINING PROTEIN"/>
    <property type="match status" value="1"/>
</dbReference>
<evidence type="ECO:0000259" key="2">
    <source>
        <dbReference type="Pfam" id="PF12146"/>
    </source>
</evidence>
<dbReference type="SUPFAM" id="SSF53474">
    <property type="entry name" value="alpha/beta-Hydrolases"/>
    <property type="match status" value="1"/>
</dbReference>
<dbReference type="InterPro" id="IPR022742">
    <property type="entry name" value="Hydrolase_4"/>
</dbReference>
<evidence type="ECO:0000313" key="3">
    <source>
        <dbReference type="EMBL" id="AXA85453.1"/>
    </source>
</evidence>
<evidence type="ECO:0000256" key="1">
    <source>
        <dbReference type="SAM" id="Phobius"/>
    </source>
</evidence>
<dbReference type="GO" id="GO:0016787">
    <property type="term" value="F:hydrolase activity"/>
    <property type="evidence" value="ECO:0007669"/>
    <property type="project" value="UniProtKB-KW"/>
</dbReference>
<keyword evidence="4" id="KW-1185">Reference proteome</keyword>
<dbReference type="Pfam" id="PF12146">
    <property type="entry name" value="Hydrolase_4"/>
    <property type="match status" value="1"/>
</dbReference>
<keyword evidence="1" id="KW-1133">Transmembrane helix</keyword>
<name>A0A344J8U3_9GAMM</name>
<dbReference type="InterPro" id="IPR029058">
    <property type="entry name" value="AB_hydrolase_fold"/>
</dbReference>
<sequence length="284" mass="30596">MRCGPGCAGSPLSPRNRACCRGRSKEWILKTILGVALLAASLLALVLAGFYFGQRRLVYFPDMTRGDADVASNFDILRPDGVHLRGWEDRPGKPRALLYFGGNAETLQSARAQLAGCCAGWTRYVVPYRGYGGSDGEPARDAMLADALALYDEVAKRHPGQPVAVVGRSLGSGVAAWVASQRPVAKLVLVTPFDSLGKVAKVHYPWLPVGLLLRERYDSADWLRGRREPTLVLRASEDRVVPAANTDELLAALPPTTQVVAIEGSHDSLSTSPAYGQALAAFLR</sequence>
<dbReference type="KEGG" id="lue:DCD74_04300"/>
<dbReference type="EMBL" id="CP029556">
    <property type="protein sequence ID" value="AXA85453.1"/>
    <property type="molecule type" value="Genomic_DNA"/>
</dbReference>
<feature type="transmembrane region" description="Helical" evidence="1">
    <location>
        <begin position="31"/>
        <end position="53"/>
    </location>
</feature>
<protein>
    <submittedName>
        <fullName evidence="3">Alpha/beta hydrolase</fullName>
    </submittedName>
</protein>
<dbReference type="AlphaFoldDB" id="A0A344J8U3"/>
<organism evidence="3 4">
    <name type="scientific">Solilutibacter oculi</name>
    <dbReference type="NCBI Taxonomy" id="2698682"/>
    <lineage>
        <taxon>Bacteria</taxon>
        <taxon>Pseudomonadati</taxon>
        <taxon>Pseudomonadota</taxon>
        <taxon>Gammaproteobacteria</taxon>
        <taxon>Lysobacterales</taxon>
        <taxon>Lysobacteraceae</taxon>
        <taxon>Solilutibacter</taxon>
    </lineage>
</organism>
<keyword evidence="1" id="KW-0472">Membrane</keyword>
<proteinExistence type="predicted"/>
<accession>A0A344J8U3</accession>
<reference evidence="4" key="1">
    <citation type="submission" date="2018-05" db="EMBL/GenBank/DDBJ databases">
        <title>Luteimonas pekinense sp. nov., isolated from human Meibomian gland secretions, Beijing, China.</title>
        <authorList>
            <person name="Wen T."/>
            <person name="Bai H."/>
            <person name="Lv H."/>
        </authorList>
    </citation>
    <scope>NUCLEOTIDE SEQUENCE [LARGE SCALE GENOMIC DNA]</scope>
    <source>
        <strain evidence="4">83-4</strain>
    </source>
</reference>
<feature type="domain" description="Serine aminopeptidase S33" evidence="2">
    <location>
        <begin position="119"/>
        <end position="193"/>
    </location>
</feature>
<dbReference type="OrthoDB" id="9798884at2"/>
<dbReference type="Gene3D" id="3.40.50.1820">
    <property type="entry name" value="alpha/beta hydrolase"/>
    <property type="match status" value="1"/>
</dbReference>
<keyword evidence="1" id="KW-0812">Transmembrane</keyword>
<evidence type="ECO:0000313" key="4">
    <source>
        <dbReference type="Proteomes" id="UP000251842"/>
    </source>
</evidence>
<gene>
    <name evidence="3" type="ORF">DCD74_04300</name>
</gene>
<keyword evidence="3" id="KW-0378">Hydrolase</keyword>